<accession>A0A9Q1KWT8</accession>
<dbReference type="Proteomes" id="UP001153076">
    <property type="component" value="Unassembled WGS sequence"/>
</dbReference>
<dbReference type="EMBL" id="JAKOGI010000014">
    <property type="protein sequence ID" value="KAJ8450535.1"/>
    <property type="molecule type" value="Genomic_DNA"/>
</dbReference>
<sequence>MANTLGKILKDQKAGHGEKEIVRKKFQLRVPVTGLALPPLGTLHGLNCLRHKLGDGPRLVVLTYVKLEVMARLSLLRRTSPQPDFRRTKRKSYFQCFTFDFFSMAAMKPDLLLKQYHPKSPFSLGALWTGRPSGQGSDCPAHLADPSGAAGNSGPSATISTTNPLGAWPFLLSIDLPGADGLSGDEELVDTPSDDELLDKLSEEKLEEVSPEVELELMEVTLAPGLDEDGAEQGLPCVPSASSSDMSPPDICHLHLWDEDTRGRGVLATGPRGSARFKKRHCIGNLFGIPTFILSGDAGYYPAIDKGREVRELRVPALHLRVGQSLRNVPTG</sequence>
<gene>
    <name evidence="2" type="ORF">Cgig2_020172</name>
</gene>
<feature type="region of interest" description="Disordered" evidence="1">
    <location>
        <begin position="135"/>
        <end position="158"/>
    </location>
</feature>
<evidence type="ECO:0000313" key="2">
    <source>
        <dbReference type="EMBL" id="KAJ8450535.1"/>
    </source>
</evidence>
<keyword evidence="3" id="KW-1185">Reference proteome</keyword>
<organism evidence="2 3">
    <name type="scientific">Carnegiea gigantea</name>
    <dbReference type="NCBI Taxonomy" id="171969"/>
    <lineage>
        <taxon>Eukaryota</taxon>
        <taxon>Viridiplantae</taxon>
        <taxon>Streptophyta</taxon>
        <taxon>Embryophyta</taxon>
        <taxon>Tracheophyta</taxon>
        <taxon>Spermatophyta</taxon>
        <taxon>Magnoliopsida</taxon>
        <taxon>eudicotyledons</taxon>
        <taxon>Gunneridae</taxon>
        <taxon>Pentapetalae</taxon>
        <taxon>Caryophyllales</taxon>
        <taxon>Cactineae</taxon>
        <taxon>Cactaceae</taxon>
        <taxon>Cactoideae</taxon>
        <taxon>Echinocereeae</taxon>
        <taxon>Carnegiea</taxon>
    </lineage>
</organism>
<reference evidence="2" key="1">
    <citation type="submission" date="2022-04" db="EMBL/GenBank/DDBJ databases">
        <title>Carnegiea gigantea Genome sequencing and assembly v2.</title>
        <authorList>
            <person name="Copetti D."/>
            <person name="Sanderson M.J."/>
            <person name="Burquez A."/>
            <person name="Wojciechowski M.F."/>
        </authorList>
    </citation>
    <scope>NUCLEOTIDE SEQUENCE</scope>
    <source>
        <strain evidence="2">SGP5-SGP5p</strain>
        <tissue evidence="2">Aerial part</tissue>
    </source>
</reference>
<evidence type="ECO:0000313" key="3">
    <source>
        <dbReference type="Proteomes" id="UP001153076"/>
    </source>
</evidence>
<protein>
    <submittedName>
        <fullName evidence="2">Uncharacterized protein</fullName>
    </submittedName>
</protein>
<evidence type="ECO:0000256" key="1">
    <source>
        <dbReference type="SAM" id="MobiDB-lite"/>
    </source>
</evidence>
<name>A0A9Q1KWT8_9CARY</name>
<proteinExistence type="predicted"/>
<dbReference type="AlphaFoldDB" id="A0A9Q1KWT8"/>
<comment type="caution">
    <text evidence="2">The sequence shown here is derived from an EMBL/GenBank/DDBJ whole genome shotgun (WGS) entry which is preliminary data.</text>
</comment>